<dbReference type="Gene3D" id="2.60.120.260">
    <property type="entry name" value="Galactose-binding domain-like"/>
    <property type="match status" value="1"/>
</dbReference>
<reference evidence="7" key="1">
    <citation type="submission" date="2023-04" db="EMBL/GenBank/DDBJ databases">
        <title>Phytophthora lilii NBRC 32176.</title>
        <authorList>
            <person name="Ichikawa N."/>
            <person name="Sato H."/>
            <person name="Tonouchi N."/>
        </authorList>
    </citation>
    <scope>NUCLEOTIDE SEQUENCE</scope>
    <source>
        <strain evidence="7">NBRC 32176</strain>
    </source>
</reference>
<protein>
    <submittedName>
        <fullName evidence="7">Unnamed protein product</fullName>
    </submittedName>
</protein>
<dbReference type="AlphaFoldDB" id="A0A9W6WSE5"/>
<dbReference type="Proteomes" id="UP001165083">
    <property type="component" value="Unassembled WGS sequence"/>
</dbReference>
<dbReference type="PROSITE" id="PS50026">
    <property type="entry name" value="EGF_3"/>
    <property type="match status" value="1"/>
</dbReference>
<dbReference type="Pfam" id="PF07974">
    <property type="entry name" value="EGF_2"/>
    <property type="match status" value="1"/>
</dbReference>
<dbReference type="InterPro" id="IPR013111">
    <property type="entry name" value="EGF_extracell"/>
</dbReference>
<dbReference type="Gene3D" id="2.10.25.10">
    <property type="entry name" value="Laminin"/>
    <property type="match status" value="2"/>
</dbReference>
<sequence length="227" mass="24432">MLGVSKVAVFCVSALALLAWMPEDASAYCPNGCNAQGTCGKNDKCTCYERQDQETESIKYPAFKGADCSMRTCPYGDAWVQVPSATNVGHELVECSNRGNCDYSTGHCTCYPGYEGKACERTECPNNCNNRGICLTLQAIIAGRPTPPATYGAWDAIKHMGCYCDQGYRGPDCSLKECPSGDDVLLAFGQDQGRDCGGRGKCNYESGECECFPGYYGTACESQTTVN</sequence>
<dbReference type="Pfam" id="PF23106">
    <property type="entry name" value="EGF_Teneurin"/>
    <property type="match status" value="1"/>
</dbReference>
<dbReference type="InterPro" id="IPR000742">
    <property type="entry name" value="EGF"/>
</dbReference>
<accession>A0A9W6WSE5</accession>
<name>A0A9W6WSE5_9STRA</name>
<gene>
    <name evidence="7" type="ORF">Plil01_000553200</name>
</gene>
<evidence type="ECO:0000313" key="8">
    <source>
        <dbReference type="Proteomes" id="UP001165083"/>
    </source>
</evidence>
<evidence type="ECO:0000256" key="4">
    <source>
        <dbReference type="PROSITE-ProRule" id="PRU00076"/>
    </source>
</evidence>
<dbReference type="SMART" id="SM00181">
    <property type="entry name" value="EGF"/>
    <property type="match status" value="3"/>
</dbReference>
<evidence type="ECO:0000256" key="1">
    <source>
        <dbReference type="ARBA" id="ARBA00022536"/>
    </source>
</evidence>
<proteinExistence type="predicted"/>
<dbReference type="InterPro" id="IPR051216">
    <property type="entry name" value="Teneurin"/>
</dbReference>
<organism evidence="7 8">
    <name type="scientific">Phytophthora lilii</name>
    <dbReference type="NCBI Taxonomy" id="2077276"/>
    <lineage>
        <taxon>Eukaryota</taxon>
        <taxon>Sar</taxon>
        <taxon>Stramenopiles</taxon>
        <taxon>Oomycota</taxon>
        <taxon>Peronosporomycetes</taxon>
        <taxon>Peronosporales</taxon>
        <taxon>Peronosporaceae</taxon>
        <taxon>Phytophthora</taxon>
    </lineage>
</organism>
<feature type="disulfide bond" evidence="4">
    <location>
        <begin position="110"/>
        <end position="119"/>
    </location>
</feature>
<feature type="signal peptide" evidence="5">
    <location>
        <begin position="1"/>
        <end position="27"/>
    </location>
</feature>
<evidence type="ECO:0000256" key="5">
    <source>
        <dbReference type="SAM" id="SignalP"/>
    </source>
</evidence>
<keyword evidence="8" id="KW-1185">Reference proteome</keyword>
<dbReference type="PANTHER" id="PTHR11219:SF69">
    <property type="entry name" value="TENEURIN-A"/>
    <property type="match status" value="1"/>
</dbReference>
<dbReference type="OrthoDB" id="6130531at2759"/>
<dbReference type="PANTHER" id="PTHR11219">
    <property type="entry name" value="TENEURIN AND N-ACETYLGLUCOSAMINE-1-PHOSPHODIESTER ALPHA-N-ACETYLGLUCOSAMINIDASE"/>
    <property type="match status" value="1"/>
</dbReference>
<feature type="domain" description="EGF-like" evidence="6">
    <location>
        <begin position="91"/>
        <end position="120"/>
    </location>
</feature>
<dbReference type="PROSITE" id="PS01186">
    <property type="entry name" value="EGF_2"/>
    <property type="match status" value="2"/>
</dbReference>
<keyword evidence="1 4" id="KW-0245">EGF-like domain</keyword>
<dbReference type="PRINTS" id="PR00011">
    <property type="entry name" value="EGFLAMININ"/>
</dbReference>
<comment type="caution">
    <text evidence="7">The sequence shown here is derived from an EMBL/GenBank/DDBJ whole genome shotgun (WGS) entry which is preliminary data.</text>
</comment>
<keyword evidence="5" id="KW-0732">Signal</keyword>
<keyword evidence="3 4" id="KW-1015">Disulfide bond</keyword>
<evidence type="ECO:0000256" key="2">
    <source>
        <dbReference type="ARBA" id="ARBA00022737"/>
    </source>
</evidence>
<feature type="chain" id="PRO_5040776628" evidence="5">
    <location>
        <begin position="28"/>
        <end position="227"/>
    </location>
</feature>
<evidence type="ECO:0000256" key="3">
    <source>
        <dbReference type="ARBA" id="ARBA00023157"/>
    </source>
</evidence>
<comment type="caution">
    <text evidence="4">Lacks conserved residue(s) required for the propagation of feature annotation.</text>
</comment>
<evidence type="ECO:0000259" key="6">
    <source>
        <dbReference type="PROSITE" id="PS50026"/>
    </source>
</evidence>
<keyword evidence="2" id="KW-0677">Repeat</keyword>
<dbReference type="EMBL" id="BSXW01000231">
    <property type="protein sequence ID" value="GMF15838.1"/>
    <property type="molecule type" value="Genomic_DNA"/>
</dbReference>
<dbReference type="PROSITE" id="PS00022">
    <property type="entry name" value="EGF_1"/>
    <property type="match status" value="2"/>
</dbReference>
<evidence type="ECO:0000313" key="7">
    <source>
        <dbReference type="EMBL" id="GMF15838.1"/>
    </source>
</evidence>